<dbReference type="RefSeq" id="WP_183495905.1">
    <property type="nucleotide sequence ID" value="NZ_JACIFF010000005.1"/>
</dbReference>
<sequence>MIKNFTAILLAALMVFSTGCASIVSKSNYPVVIDSTPTNAKITITDKKGVDVYRGSTPATIKLKSGNGFFSKAQYVVKFELDGYDTGMAPIEYKLDGWYFGNIIFGGFIGLLIVDPATGAMYKLDTEFINHKLYKSTASVLQEELKVYTLNDIPAEWKSHLVELSE</sequence>
<comment type="caution">
    <text evidence="3">The sequence shown here is derived from an EMBL/GenBank/DDBJ whole genome shotgun (WGS) entry which is preliminary data.</text>
</comment>
<keyword evidence="2" id="KW-0732">Signal</keyword>
<feature type="signal peptide" evidence="2">
    <location>
        <begin position="1"/>
        <end position="21"/>
    </location>
</feature>
<gene>
    <name evidence="3" type="ORF">GGR28_002297</name>
</gene>
<keyword evidence="4" id="KW-1185">Reference proteome</keyword>
<accession>A0A840E7G1</accession>
<protein>
    <recommendedName>
        <fullName evidence="5">PEGA domain-containing protein</fullName>
    </recommendedName>
</protein>
<feature type="chain" id="PRO_5032516108" description="PEGA domain-containing protein" evidence="2">
    <location>
        <begin position="22"/>
        <end position="166"/>
    </location>
</feature>
<dbReference type="EMBL" id="JACIFF010000005">
    <property type="protein sequence ID" value="MBB4079672.1"/>
    <property type="molecule type" value="Genomic_DNA"/>
</dbReference>
<dbReference type="AlphaFoldDB" id="A0A840E7G1"/>
<keyword evidence="1" id="KW-0472">Membrane</keyword>
<dbReference type="PROSITE" id="PS51257">
    <property type="entry name" value="PROKAR_LIPOPROTEIN"/>
    <property type="match status" value="1"/>
</dbReference>
<organism evidence="3 4">
    <name type="scientific">Neolewinella aquimaris</name>
    <dbReference type="NCBI Taxonomy" id="1835722"/>
    <lineage>
        <taxon>Bacteria</taxon>
        <taxon>Pseudomonadati</taxon>
        <taxon>Bacteroidota</taxon>
        <taxon>Saprospiria</taxon>
        <taxon>Saprospirales</taxon>
        <taxon>Lewinellaceae</taxon>
        <taxon>Neolewinella</taxon>
    </lineage>
</organism>
<evidence type="ECO:0000256" key="2">
    <source>
        <dbReference type="SAM" id="SignalP"/>
    </source>
</evidence>
<proteinExistence type="predicted"/>
<feature type="transmembrane region" description="Helical" evidence="1">
    <location>
        <begin position="97"/>
        <end position="114"/>
    </location>
</feature>
<reference evidence="3 4" key="1">
    <citation type="submission" date="2020-08" db="EMBL/GenBank/DDBJ databases">
        <title>Genomic Encyclopedia of Type Strains, Phase IV (KMG-IV): sequencing the most valuable type-strain genomes for metagenomic binning, comparative biology and taxonomic classification.</title>
        <authorList>
            <person name="Goeker M."/>
        </authorList>
    </citation>
    <scope>NUCLEOTIDE SEQUENCE [LARGE SCALE GENOMIC DNA]</scope>
    <source>
        <strain evidence="3 4">DSM 105137</strain>
    </source>
</reference>
<dbReference type="Proteomes" id="UP000576209">
    <property type="component" value="Unassembled WGS sequence"/>
</dbReference>
<evidence type="ECO:0000256" key="1">
    <source>
        <dbReference type="SAM" id="Phobius"/>
    </source>
</evidence>
<keyword evidence="1" id="KW-1133">Transmembrane helix</keyword>
<name>A0A840E7G1_9BACT</name>
<evidence type="ECO:0000313" key="3">
    <source>
        <dbReference type="EMBL" id="MBB4079672.1"/>
    </source>
</evidence>
<evidence type="ECO:0000313" key="4">
    <source>
        <dbReference type="Proteomes" id="UP000576209"/>
    </source>
</evidence>
<keyword evidence="1" id="KW-0812">Transmembrane</keyword>
<evidence type="ECO:0008006" key="5">
    <source>
        <dbReference type="Google" id="ProtNLM"/>
    </source>
</evidence>